<gene>
    <name evidence="3" type="ORF">CPA45_07180</name>
</gene>
<feature type="domain" description="Phosphatidic acid phosphatase type 2/haloperoxidase" evidence="2">
    <location>
        <begin position="56"/>
        <end position="165"/>
    </location>
</feature>
<protein>
    <submittedName>
        <fullName evidence="3">Undecaprenyl-diphosphatase</fullName>
    </submittedName>
</protein>
<feature type="transmembrane region" description="Helical" evidence="1">
    <location>
        <begin position="99"/>
        <end position="117"/>
    </location>
</feature>
<evidence type="ECO:0000313" key="4">
    <source>
        <dbReference type="Proteomes" id="UP000218677"/>
    </source>
</evidence>
<sequence length="199" mass="22004">MDSLNIALFELLNAAPDSPTWLILLAHACAVNLMWLVPVLFVIGWLRGNEQLKQALLEALIATLLALAASGVIGVLWPMPRPFMVPIGESLIEHAATPAFPSNHLTILLTIAVSLILHRHSRRIGSCLMLLAIPVAWARIFMGIHFPQDMAGAALLSTVVAALVGYNRAWLVQPFYEHVAKRLYHRLFAPLISRGWVQR</sequence>
<feature type="transmembrane region" description="Helical" evidence="1">
    <location>
        <begin position="124"/>
        <end position="144"/>
    </location>
</feature>
<keyword evidence="4" id="KW-1185">Reference proteome</keyword>
<dbReference type="InterPro" id="IPR000326">
    <property type="entry name" value="PAP2/HPO"/>
</dbReference>
<dbReference type="OrthoDB" id="9801622at2"/>
<feature type="transmembrane region" description="Helical" evidence="1">
    <location>
        <begin position="20"/>
        <end position="43"/>
    </location>
</feature>
<evidence type="ECO:0000256" key="1">
    <source>
        <dbReference type="SAM" id="Phobius"/>
    </source>
</evidence>
<dbReference type="SMART" id="SM00014">
    <property type="entry name" value="acidPPc"/>
    <property type="match status" value="1"/>
</dbReference>
<keyword evidence="1" id="KW-1133">Transmembrane helix</keyword>
<dbReference type="EMBL" id="NWUX01000004">
    <property type="protein sequence ID" value="PCF96310.1"/>
    <property type="molecule type" value="Genomic_DNA"/>
</dbReference>
<feature type="transmembrane region" description="Helical" evidence="1">
    <location>
        <begin position="150"/>
        <end position="171"/>
    </location>
</feature>
<organism evidence="3 4">
    <name type="scientific">Vreelandella nigrificans</name>
    <dbReference type="NCBI Taxonomy" id="2042704"/>
    <lineage>
        <taxon>Bacteria</taxon>
        <taxon>Pseudomonadati</taxon>
        <taxon>Pseudomonadota</taxon>
        <taxon>Gammaproteobacteria</taxon>
        <taxon>Oceanospirillales</taxon>
        <taxon>Halomonadaceae</taxon>
        <taxon>Vreelandella</taxon>
    </lineage>
</organism>
<name>A0A2A4HNE9_9GAMM</name>
<evidence type="ECO:0000259" key="2">
    <source>
        <dbReference type="SMART" id="SM00014"/>
    </source>
</evidence>
<feature type="transmembrane region" description="Helical" evidence="1">
    <location>
        <begin position="55"/>
        <end position="79"/>
    </location>
</feature>
<dbReference type="InterPro" id="IPR033879">
    <property type="entry name" value="UPP_Pase"/>
</dbReference>
<dbReference type="GO" id="GO:0005886">
    <property type="term" value="C:plasma membrane"/>
    <property type="evidence" value="ECO:0007669"/>
    <property type="project" value="InterPro"/>
</dbReference>
<dbReference type="GO" id="GO:0050380">
    <property type="term" value="F:undecaprenyl-diphosphatase activity"/>
    <property type="evidence" value="ECO:0007669"/>
    <property type="project" value="InterPro"/>
</dbReference>
<comment type="caution">
    <text evidence="3">The sequence shown here is derived from an EMBL/GenBank/DDBJ whole genome shotgun (WGS) entry which is preliminary data.</text>
</comment>
<dbReference type="CDD" id="cd03385">
    <property type="entry name" value="PAP2_BcrC_like"/>
    <property type="match status" value="1"/>
</dbReference>
<proteinExistence type="predicted"/>
<dbReference type="SUPFAM" id="SSF48317">
    <property type="entry name" value="Acid phosphatase/Vanadium-dependent haloperoxidase"/>
    <property type="match status" value="1"/>
</dbReference>
<keyword evidence="1" id="KW-0472">Membrane</keyword>
<accession>A0A2A4HNE9</accession>
<dbReference type="Proteomes" id="UP000218677">
    <property type="component" value="Unassembled WGS sequence"/>
</dbReference>
<dbReference type="RefSeq" id="WP_096650887.1">
    <property type="nucleotide sequence ID" value="NZ_NWUX01000004.1"/>
</dbReference>
<evidence type="ECO:0000313" key="3">
    <source>
        <dbReference type="EMBL" id="PCF96310.1"/>
    </source>
</evidence>
<dbReference type="Pfam" id="PF01569">
    <property type="entry name" value="PAP2"/>
    <property type="match status" value="1"/>
</dbReference>
<dbReference type="AlphaFoldDB" id="A0A2A4HNE9"/>
<dbReference type="InterPro" id="IPR036938">
    <property type="entry name" value="PAP2/HPO_sf"/>
</dbReference>
<keyword evidence="1" id="KW-0812">Transmembrane</keyword>
<dbReference type="Gene3D" id="1.20.144.10">
    <property type="entry name" value="Phosphatidic acid phosphatase type 2/haloperoxidase"/>
    <property type="match status" value="1"/>
</dbReference>
<reference evidence="4" key="1">
    <citation type="submission" date="2017-09" db="EMBL/GenBank/DDBJ databases">
        <authorList>
            <person name="Cho G.-S."/>
            <person name="Oguntoyinbo F.A."/>
            <person name="Cnockaert M."/>
            <person name="Kabisch J."/>
            <person name="Neve H."/>
            <person name="Bockelmann W."/>
            <person name="Wenning M."/>
            <person name="Franz C.M."/>
            <person name="Vandamme P."/>
        </authorList>
    </citation>
    <scope>NUCLEOTIDE SEQUENCE [LARGE SCALE GENOMIC DNA]</scope>
    <source>
        <strain evidence="4">MBT G8648</strain>
    </source>
</reference>